<organism evidence="1 2">
    <name type="scientific">Dallia pectoralis</name>
    <name type="common">Alaska blackfish</name>
    <dbReference type="NCBI Taxonomy" id="75939"/>
    <lineage>
        <taxon>Eukaryota</taxon>
        <taxon>Metazoa</taxon>
        <taxon>Chordata</taxon>
        <taxon>Craniata</taxon>
        <taxon>Vertebrata</taxon>
        <taxon>Euteleostomi</taxon>
        <taxon>Actinopterygii</taxon>
        <taxon>Neopterygii</taxon>
        <taxon>Teleostei</taxon>
        <taxon>Protacanthopterygii</taxon>
        <taxon>Esociformes</taxon>
        <taxon>Umbridae</taxon>
        <taxon>Dallia</taxon>
    </lineage>
</organism>
<sequence length="111" mass="12065">MTVLHLSPARRPPADGQRREYPPTLSTGSVRVEAVGDCRVKGRQPGKVTGMPRGDNGEWTSGSDQMPINNKHTVSEGLGSATSPSHHISDEHYRPGCCPVARSEEKTAQYR</sequence>
<dbReference type="EMBL" id="CM055751">
    <property type="protein sequence ID" value="KAJ7993011.1"/>
    <property type="molecule type" value="Genomic_DNA"/>
</dbReference>
<protein>
    <submittedName>
        <fullName evidence="1">Uncharacterized protein</fullName>
    </submittedName>
</protein>
<reference evidence="1" key="1">
    <citation type="submission" date="2021-05" db="EMBL/GenBank/DDBJ databases">
        <authorList>
            <person name="Pan Q."/>
            <person name="Jouanno E."/>
            <person name="Zahm M."/>
            <person name="Klopp C."/>
            <person name="Cabau C."/>
            <person name="Louis A."/>
            <person name="Berthelot C."/>
            <person name="Parey E."/>
            <person name="Roest Crollius H."/>
            <person name="Montfort J."/>
            <person name="Robinson-Rechavi M."/>
            <person name="Bouchez O."/>
            <person name="Lampietro C."/>
            <person name="Lopez Roques C."/>
            <person name="Donnadieu C."/>
            <person name="Postlethwait J."/>
            <person name="Bobe J."/>
            <person name="Dillon D."/>
            <person name="Chandos A."/>
            <person name="von Hippel F."/>
            <person name="Guiguen Y."/>
        </authorList>
    </citation>
    <scope>NUCLEOTIDE SEQUENCE</scope>
    <source>
        <strain evidence="1">YG-Jan2019</strain>
    </source>
</reference>
<evidence type="ECO:0000313" key="2">
    <source>
        <dbReference type="Proteomes" id="UP001157502"/>
    </source>
</evidence>
<name>A0ACC2FNU0_DALPE</name>
<comment type="caution">
    <text evidence="1">The sequence shown here is derived from an EMBL/GenBank/DDBJ whole genome shotgun (WGS) entry which is preliminary data.</text>
</comment>
<gene>
    <name evidence="1" type="ORF">DPEC_G00268020</name>
</gene>
<proteinExistence type="predicted"/>
<accession>A0ACC2FNU0</accession>
<evidence type="ECO:0000313" key="1">
    <source>
        <dbReference type="EMBL" id="KAJ7993011.1"/>
    </source>
</evidence>
<dbReference type="Proteomes" id="UP001157502">
    <property type="component" value="Chromosome 24"/>
</dbReference>
<keyword evidence="2" id="KW-1185">Reference proteome</keyword>